<evidence type="ECO:0000256" key="1">
    <source>
        <dbReference type="ARBA" id="ARBA00022729"/>
    </source>
</evidence>
<accession>A0ABV6U3J0</accession>
<reference evidence="4 5" key="1">
    <citation type="submission" date="2024-09" db="EMBL/GenBank/DDBJ databases">
        <authorList>
            <person name="Sun Q."/>
            <person name="Mori K."/>
        </authorList>
    </citation>
    <scope>NUCLEOTIDE SEQUENCE [LARGE SCALE GENOMIC DNA]</scope>
    <source>
        <strain evidence="4 5">TBRC 1851</strain>
    </source>
</reference>
<evidence type="ECO:0000256" key="2">
    <source>
        <dbReference type="SAM" id="SignalP"/>
    </source>
</evidence>
<dbReference type="PANTHER" id="PTHR34216">
    <property type="match status" value="1"/>
</dbReference>
<dbReference type="PANTHER" id="PTHR34216:SF11">
    <property type="entry name" value="CHITOOLIGOSACCHARIDE DEACETYLASE"/>
    <property type="match status" value="1"/>
</dbReference>
<dbReference type="PROSITE" id="PS51677">
    <property type="entry name" value="NODB"/>
    <property type="match status" value="1"/>
</dbReference>
<dbReference type="SUPFAM" id="SSF88713">
    <property type="entry name" value="Glycoside hydrolase/deacetylase"/>
    <property type="match status" value="1"/>
</dbReference>
<dbReference type="RefSeq" id="WP_394301201.1">
    <property type="nucleotide sequence ID" value="NZ_JBHMQT010000021.1"/>
</dbReference>
<dbReference type="Proteomes" id="UP001589870">
    <property type="component" value="Unassembled WGS sequence"/>
</dbReference>
<dbReference type="Gene3D" id="3.20.20.370">
    <property type="entry name" value="Glycoside hydrolase/deacetylase"/>
    <property type="match status" value="1"/>
</dbReference>
<protein>
    <submittedName>
        <fullName evidence="4">Polysaccharide deacetylase family protein</fullName>
        <ecNumber evidence="4">3.-.-.-</ecNumber>
    </submittedName>
</protein>
<proteinExistence type="predicted"/>
<dbReference type="GO" id="GO:0016787">
    <property type="term" value="F:hydrolase activity"/>
    <property type="evidence" value="ECO:0007669"/>
    <property type="project" value="UniProtKB-KW"/>
</dbReference>
<feature type="domain" description="NodB homology" evidence="3">
    <location>
        <begin position="35"/>
        <end position="271"/>
    </location>
</feature>
<dbReference type="InterPro" id="IPR051398">
    <property type="entry name" value="Polysacch_Deacetylase"/>
</dbReference>
<sequence length="271" mass="29858">MRPIAKRLVSACLVAVALVAGVRPADALAQATAKTVVVLTFDDTTADHATAAGMLNRRGLQGTFYVNSSRLGKRGYLTVEDLRFMAKSGHEIGGHTLGHVHLRRETEAERRRQICDDRQALLSLGFKVRSFAYPFGEFDESIKQLAMRCGYTTARGVTGLHRPDACRSCPYTEKIPPADLAAVRATSQNGIPRTARNLADFVTRAQRNGGGLVIFVFHRINDDRRNAYATSPRELSRFLDWVAGQRKAKRVVVKPLGDVVGGRVWPVPDDM</sequence>
<dbReference type="EC" id="3.-.-.-" evidence="4"/>
<evidence type="ECO:0000259" key="3">
    <source>
        <dbReference type="PROSITE" id="PS51677"/>
    </source>
</evidence>
<gene>
    <name evidence="4" type="ORF">ACFHYQ_12070</name>
</gene>
<comment type="caution">
    <text evidence="4">The sequence shown here is derived from an EMBL/GenBank/DDBJ whole genome shotgun (WGS) entry which is preliminary data.</text>
</comment>
<name>A0ABV6U3J0_9ACTN</name>
<feature type="signal peptide" evidence="2">
    <location>
        <begin position="1"/>
        <end position="27"/>
    </location>
</feature>
<dbReference type="EMBL" id="JBHMQT010000021">
    <property type="protein sequence ID" value="MFC0863030.1"/>
    <property type="molecule type" value="Genomic_DNA"/>
</dbReference>
<evidence type="ECO:0000313" key="4">
    <source>
        <dbReference type="EMBL" id="MFC0863030.1"/>
    </source>
</evidence>
<dbReference type="InterPro" id="IPR002509">
    <property type="entry name" value="NODB_dom"/>
</dbReference>
<organism evidence="4 5">
    <name type="scientific">Sphaerimonospora cavernae</name>
    <dbReference type="NCBI Taxonomy" id="1740611"/>
    <lineage>
        <taxon>Bacteria</taxon>
        <taxon>Bacillati</taxon>
        <taxon>Actinomycetota</taxon>
        <taxon>Actinomycetes</taxon>
        <taxon>Streptosporangiales</taxon>
        <taxon>Streptosporangiaceae</taxon>
        <taxon>Sphaerimonospora</taxon>
    </lineage>
</organism>
<dbReference type="CDD" id="cd10967">
    <property type="entry name" value="CE4_GLA_like_6s"/>
    <property type="match status" value="1"/>
</dbReference>
<evidence type="ECO:0000313" key="5">
    <source>
        <dbReference type="Proteomes" id="UP001589870"/>
    </source>
</evidence>
<keyword evidence="1 2" id="KW-0732">Signal</keyword>
<keyword evidence="5" id="KW-1185">Reference proteome</keyword>
<dbReference type="InterPro" id="IPR011330">
    <property type="entry name" value="Glyco_hydro/deAcase_b/a-brl"/>
</dbReference>
<keyword evidence="4" id="KW-0378">Hydrolase</keyword>
<dbReference type="Pfam" id="PF01522">
    <property type="entry name" value="Polysacc_deac_1"/>
    <property type="match status" value="1"/>
</dbReference>
<feature type="chain" id="PRO_5045691018" evidence="2">
    <location>
        <begin position="28"/>
        <end position="271"/>
    </location>
</feature>